<feature type="transmembrane region" description="Helical" evidence="1">
    <location>
        <begin position="162"/>
        <end position="186"/>
    </location>
</feature>
<comment type="caution">
    <text evidence="3">The sequence shown here is derived from an EMBL/GenBank/DDBJ whole genome shotgun (WGS) entry which is preliminary data.</text>
</comment>
<feature type="transmembrane region" description="Helical" evidence="1">
    <location>
        <begin position="47"/>
        <end position="73"/>
    </location>
</feature>
<keyword evidence="1" id="KW-0472">Membrane</keyword>
<feature type="transmembrane region" description="Helical" evidence="1">
    <location>
        <begin position="12"/>
        <end position="35"/>
    </location>
</feature>
<keyword evidence="4" id="KW-1185">Reference proteome</keyword>
<gene>
    <name evidence="3" type="ORF">P691DRAFT_808770</name>
</gene>
<organism evidence="3 4">
    <name type="scientific">Macrolepiota fuliginosa MF-IS2</name>
    <dbReference type="NCBI Taxonomy" id="1400762"/>
    <lineage>
        <taxon>Eukaryota</taxon>
        <taxon>Fungi</taxon>
        <taxon>Dikarya</taxon>
        <taxon>Basidiomycota</taxon>
        <taxon>Agaricomycotina</taxon>
        <taxon>Agaricomycetes</taxon>
        <taxon>Agaricomycetidae</taxon>
        <taxon>Agaricales</taxon>
        <taxon>Agaricineae</taxon>
        <taxon>Agaricaceae</taxon>
        <taxon>Macrolepiota</taxon>
    </lineage>
</organism>
<feature type="transmembrane region" description="Helical" evidence="1">
    <location>
        <begin position="125"/>
        <end position="150"/>
    </location>
</feature>
<dbReference type="PANTHER" id="PTHR40465:SF1">
    <property type="entry name" value="DUF6534 DOMAIN-CONTAINING PROTEIN"/>
    <property type="match status" value="1"/>
</dbReference>
<sequence>MMSPKDLERARWLLGPWLIGGFLDVFFQGILYCQFARYAARYQQDRLGLKIAVLILAILTTLKTIHSFALVWIQFIDFFTDLDGAIGLSYTAWWQSGSPLIIATLDLYVQVFFVRRLYHISGRRWWVAVPIAVILAFAYAAMCIATYYITVGVSATPLMAPWFAAHFGSVVGGDICMTLAMTFFLVRTRREVLPQTVGLFTALIRLTWLTAAPATVCAILNISLSQAWPGTERLLSTTFGMILPKLYAMSMMWTLNARLDIREHSNKNTSGQIVIPDSRNIPLRPTHGSASERIQVQMSTETTRQTDFIEVSDMFGNVHATDETLATKPTFLIGEKV</sequence>
<dbReference type="PANTHER" id="PTHR40465">
    <property type="entry name" value="CHROMOSOME 1, WHOLE GENOME SHOTGUN SEQUENCE"/>
    <property type="match status" value="1"/>
</dbReference>
<keyword evidence="1" id="KW-1133">Transmembrane helix</keyword>
<evidence type="ECO:0000313" key="4">
    <source>
        <dbReference type="Proteomes" id="UP000807342"/>
    </source>
</evidence>
<evidence type="ECO:0000313" key="3">
    <source>
        <dbReference type="EMBL" id="KAF9451107.1"/>
    </source>
</evidence>
<dbReference type="InterPro" id="IPR045339">
    <property type="entry name" value="DUF6534"/>
</dbReference>
<reference evidence="3" key="1">
    <citation type="submission" date="2020-11" db="EMBL/GenBank/DDBJ databases">
        <authorList>
            <consortium name="DOE Joint Genome Institute"/>
            <person name="Ahrendt S."/>
            <person name="Riley R."/>
            <person name="Andreopoulos W."/>
            <person name="Labutti K."/>
            <person name="Pangilinan J."/>
            <person name="Ruiz-Duenas F.J."/>
            <person name="Barrasa J.M."/>
            <person name="Sanchez-Garcia M."/>
            <person name="Camarero S."/>
            <person name="Miyauchi S."/>
            <person name="Serrano A."/>
            <person name="Linde D."/>
            <person name="Babiker R."/>
            <person name="Drula E."/>
            <person name="Ayuso-Fernandez I."/>
            <person name="Pacheco R."/>
            <person name="Padilla G."/>
            <person name="Ferreira P."/>
            <person name="Barriuso J."/>
            <person name="Kellner H."/>
            <person name="Castanera R."/>
            <person name="Alfaro M."/>
            <person name="Ramirez L."/>
            <person name="Pisabarro A.G."/>
            <person name="Kuo A."/>
            <person name="Tritt A."/>
            <person name="Lipzen A."/>
            <person name="He G."/>
            <person name="Yan M."/>
            <person name="Ng V."/>
            <person name="Cullen D."/>
            <person name="Martin F."/>
            <person name="Rosso M.-N."/>
            <person name="Henrissat B."/>
            <person name="Hibbett D."/>
            <person name="Martinez A.T."/>
            <person name="Grigoriev I.V."/>
        </authorList>
    </citation>
    <scope>NUCLEOTIDE SEQUENCE</scope>
    <source>
        <strain evidence="3">MF-IS2</strain>
    </source>
</reference>
<evidence type="ECO:0000259" key="2">
    <source>
        <dbReference type="Pfam" id="PF20152"/>
    </source>
</evidence>
<feature type="transmembrane region" description="Helical" evidence="1">
    <location>
        <begin position="234"/>
        <end position="255"/>
    </location>
</feature>
<feature type="domain" description="DUF6534" evidence="2">
    <location>
        <begin position="173"/>
        <end position="258"/>
    </location>
</feature>
<accession>A0A9P5XIS0</accession>
<feature type="non-terminal residue" evidence="3">
    <location>
        <position position="1"/>
    </location>
</feature>
<protein>
    <recommendedName>
        <fullName evidence="2">DUF6534 domain-containing protein</fullName>
    </recommendedName>
</protein>
<dbReference type="OrthoDB" id="3268841at2759"/>
<dbReference type="Proteomes" id="UP000807342">
    <property type="component" value="Unassembled WGS sequence"/>
</dbReference>
<evidence type="ECO:0000256" key="1">
    <source>
        <dbReference type="SAM" id="Phobius"/>
    </source>
</evidence>
<feature type="transmembrane region" description="Helical" evidence="1">
    <location>
        <begin position="93"/>
        <end position="113"/>
    </location>
</feature>
<name>A0A9P5XIS0_9AGAR</name>
<keyword evidence="1" id="KW-0812">Transmembrane</keyword>
<dbReference type="AlphaFoldDB" id="A0A9P5XIS0"/>
<feature type="transmembrane region" description="Helical" evidence="1">
    <location>
        <begin position="198"/>
        <end position="222"/>
    </location>
</feature>
<proteinExistence type="predicted"/>
<dbReference type="EMBL" id="MU151091">
    <property type="protein sequence ID" value="KAF9451107.1"/>
    <property type="molecule type" value="Genomic_DNA"/>
</dbReference>
<dbReference type="Pfam" id="PF20152">
    <property type="entry name" value="DUF6534"/>
    <property type="match status" value="1"/>
</dbReference>